<evidence type="ECO:0000313" key="5">
    <source>
        <dbReference type="Proteomes" id="UP000002051"/>
    </source>
</evidence>
<accession>G7IYS3</accession>
<dbReference type="GO" id="GO:0046872">
    <property type="term" value="F:metal ion binding"/>
    <property type="evidence" value="ECO:0007669"/>
    <property type="project" value="InterPro"/>
</dbReference>
<reference evidence="3 5" key="2">
    <citation type="journal article" date="2014" name="BMC Genomics">
        <title>An improved genome release (version Mt4.0) for the model legume Medicago truncatula.</title>
        <authorList>
            <person name="Tang H."/>
            <person name="Krishnakumar V."/>
            <person name="Bidwell S."/>
            <person name="Rosen B."/>
            <person name="Chan A."/>
            <person name="Zhou S."/>
            <person name="Gentzbittel L."/>
            <person name="Childs K.L."/>
            <person name="Yandell M."/>
            <person name="Gundlach H."/>
            <person name="Mayer K.F."/>
            <person name="Schwartz D.C."/>
            <person name="Town C.D."/>
        </authorList>
    </citation>
    <scope>GENOME REANNOTATION</scope>
    <source>
        <strain evidence="4 5">cv. Jemalong A17</strain>
    </source>
</reference>
<feature type="domain" description="Late nodulin" evidence="2">
    <location>
        <begin position="1"/>
        <end position="53"/>
    </location>
</feature>
<evidence type="ECO:0000313" key="3">
    <source>
        <dbReference type="EMBL" id="AES68842.1"/>
    </source>
</evidence>
<gene>
    <name evidence="4" type="primary">11420609</name>
    <name evidence="3" type="ordered locus">MTR_3g016020</name>
</gene>
<dbReference type="InterPro" id="IPR009810">
    <property type="entry name" value="Nodulin_late_dom"/>
</dbReference>
<protein>
    <submittedName>
        <fullName evidence="3">Nodule Cysteine-Rich (NCR) secreted peptide</fullName>
    </submittedName>
</protein>
<dbReference type="Pfam" id="PF07127">
    <property type="entry name" value="Nodulin_late"/>
    <property type="match status" value="1"/>
</dbReference>
<dbReference type="EnsemblPlants" id="AES68842">
    <property type="protein sequence ID" value="AES68842"/>
    <property type="gene ID" value="MTR_3g016020"/>
</dbReference>
<dbReference type="EMBL" id="CM001219">
    <property type="protein sequence ID" value="AES68842.1"/>
    <property type="molecule type" value="Genomic_DNA"/>
</dbReference>
<sequence length="66" mass="7824">MARTLKFVYSMILFLSLFLVANGVDYIKIFCIDVADCPKDLYPLLYKCIYNKCIVFTRIPFPFDWI</sequence>
<proteinExistence type="predicted"/>
<dbReference type="HOGENOM" id="CLU_181053_1_3_1"/>
<dbReference type="AlphaFoldDB" id="G7IYS3"/>
<organism evidence="3 5">
    <name type="scientific">Medicago truncatula</name>
    <name type="common">Barrel medic</name>
    <name type="synonym">Medicago tribuloides</name>
    <dbReference type="NCBI Taxonomy" id="3880"/>
    <lineage>
        <taxon>Eukaryota</taxon>
        <taxon>Viridiplantae</taxon>
        <taxon>Streptophyta</taxon>
        <taxon>Embryophyta</taxon>
        <taxon>Tracheophyta</taxon>
        <taxon>Spermatophyta</taxon>
        <taxon>Magnoliopsida</taxon>
        <taxon>eudicotyledons</taxon>
        <taxon>Gunneridae</taxon>
        <taxon>Pentapetalae</taxon>
        <taxon>rosids</taxon>
        <taxon>fabids</taxon>
        <taxon>Fabales</taxon>
        <taxon>Fabaceae</taxon>
        <taxon>Papilionoideae</taxon>
        <taxon>50 kb inversion clade</taxon>
        <taxon>NPAAA clade</taxon>
        <taxon>Hologalegina</taxon>
        <taxon>IRL clade</taxon>
        <taxon>Trifolieae</taxon>
        <taxon>Medicago</taxon>
    </lineage>
</organism>
<dbReference type="Proteomes" id="UP000002051">
    <property type="component" value="Chromosome 3"/>
</dbReference>
<reference evidence="3 5" key="1">
    <citation type="journal article" date="2011" name="Nature">
        <title>The Medicago genome provides insight into the evolution of rhizobial symbioses.</title>
        <authorList>
            <person name="Young N.D."/>
            <person name="Debelle F."/>
            <person name="Oldroyd G.E."/>
            <person name="Geurts R."/>
            <person name="Cannon S.B."/>
            <person name="Udvardi M.K."/>
            <person name="Benedito V.A."/>
            <person name="Mayer K.F."/>
            <person name="Gouzy J."/>
            <person name="Schoof H."/>
            <person name="Van de Peer Y."/>
            <person name="Proost S."/>
            <person name="Cook D.R."/>
            <person name="Meyers B.C."/>
            <person name="Spannagl M."/>
            <person name="Cheung F."/>
            <person name="De Mita S."/>
            <person name="Krishnakumar V."/>
            <person name="Gundlach H."/>
            <person name="Zhou S."/>
            <person name="Mudge J."/>
            <person name="Bharti A.K."/>
            <person name="Murray J.D."/>
            <person name="Naoumkina M.A."/>
            <person name="Rosen B."/>
            <person name="Silverstein K.A."/>
            <person name="Tang H."/>
            <person name="Rombauts S."/>
            <person name="Zhao P.X."/>
            <person name="Zhou P."/>
            <person name="Barbe V."/>
            <person name="Bardou P."/>
            <person name="Bechner M."/>
            <person name="Bellec A."/>
            <person name="Berger A."/>
            <person name="Berges H."/>
            <person name="Bidwell S."/>
            <person name="Bisseling T."/>
            <person name="Choisne N."/>
            <person name="Couloux A."/>
            <person name="Denny R."/>
            <person name="Deshpande S."/>
            <person name="Dai X."/>
            <person name="Doyle J.J."/>
            <person name="Dudez A.M."/>
            <person name="Farmer A.D."/>
            <person name="Fouteau S."/>
            <person name="Franken C."/>
            <person name="Gibelin C."/>
            <person name="Gish J."/>
            <person name="Goldstein S."/>
            <person name="Gonzalez A.J."/>
            <person name="Green P.J."/>
            <person name="Hallab A."/>
            <person name="Hartog M."/>
            <person name="Hua A."/>
            <person name="Humphray S.J."/>
            <person name="Jeong D.H."/>
            <person name="Jing Y."/>
            <person name="Jocker A."/>
            <person name="Kenton S.M."/>
            <person name="Kim D.J."/>
            <person name="Klee K."/>
            <person name="Lai H."/>
            <person name="Lang C."/>
            <person name="Lin S."/>
            <person name="Macmil S.L."/>
            <person name="Magdelenat G."/>
            <person name="Matthews L."/>
            <person name="McCorrison J."/>
            <person name="Monaghan E.L."/>
            <person name="Mun J.H."/>
            <person name="Najar F.Z."/>
            <person name="Nicholson C."/>
            <person name="Noirot C."/>
            <person name="O'Bleness M."/>
            <person name="Paule C.R."/>
            <person name="Poulain J."/>
            <person name="Prion F."/>
            <person name="Qin B."/>
            <person name="Qu C."/>
            <person name="Retzel E.F."/>
            <person name="Riddle C."/>
            <person name="Sallet E."/>
            <person name="Samain S."/>
            <person name="Samson N."/>
            <person name="Sanders I."/>
            <person name="Saurat O."/>
            <person name="Scarpelli C."/>
            <person name="Schiex T."/>
            <person name="Segurens B."/>
            <person name="Severin A.J."/>
            <person name="Sherrier D.J."/>
            <person name="Shi R."/>
            <person name="Sims S."/>
            <person name="Singer S.R."/>
            <person name="Sinharoy S."/>
            <person name="Sterck L."/>
            <person name="Viollet A."/>
            <person name="Wang B.B."/>
            <person name="Wang K."/>
            <person name="Wang M."/>
            <person name="Wang X."/>
            <person name="Warfsmann J."/>
            <person name="Weissenbach J."/>
            <person name="White D.D."/>
            <person name="White J.D."/>
            <person name="Wiley G.B."/>
            <person name="Wincker P."/>
            <person name="Xing Y."/>
            <person name="Yang L."/>
            <person name="Yao Z."/>
            <person name="Ying F."/>
            <person name="Zhai J."/>
            <person name="Zhou L."/>
            <person name="Zuber A."/>
            <person name="Denarie J."/>
            <person name="Dixon R.A."/>
            <person name="May G.D."/>
            <person name="Schwartz D.C."/>
            <person name="Rogers J."/>
            <person name="Quetier F."/>
            <person name="Town C.D."/>
            <person name="Roe B.A."/>
        </authorList>
    </citation>
    <scope>NUCLEOTIDE SEQUENCE [LARGE SCALE GENOMIC DNA]</scope>
    <source>
        <strain evidence="3">A17</strain>
        <strain evidence="4 5">cv. Jemalong A17</strain>
    </source>
</reference>
<evidence type="ECO:0000259" key="2">
    <source>
        <dbReference type="Pfam" id="PF07127"/>
    </source>
</evidence>
<keyword evidence="1" id="KW-0732">Signal</keyword>
<evidence type="ECO:0000313" key="4">
    <source>
        <dbReference type="EnsemblPlants" id="AES68842"/>
    </source>
</evidence>
<keyword evidence="5" id="KW-1185">Reference proteome</keyword>
<feature type="chain" id="PRO_5014572556" evidence="1">
    <location>
        <begin position="24"/>
        <end position="66"/>
    </location>
</feature>
<dbReference type="PaxDb" id="3880-AES68842"/>
<feature type="signal peptide" evidence="1">
    <location>
        <begin position="1"/>
        <end position="23"/>
    </location>
</feature>
<evidence type="ECO:0000256" key="1">
    <source>
        <dbReference type="SAM" id="SignalP"/>
    </source>
</evidence>
<name>G7IYS3_MEDTR</name>
<reference evidence="4" key="3">
    <citation type="submission" date="2015-04" db="UniProtKB">
        <authorList>
            <consortium name="EnsemblPlants"/>
        </authorList>
    </citation>
    <scope>IDENTIFICATION</scope>
    <source>
        <strain evidence="4">cv. Jemalong A17</strain>
    </source>
</reference>